<feature type="non-terminal residue" evidence="2">
    <location>
        <position position="35"/>
    </location>
</feature>
<reference evidence="2" key="1">
    <citation type="journal article" date="2014" name="Front. Microbiol.">
        <title>High frequency of phylogenetically diverse reductive dehalogenase-homologous genes in deep subseafloor sedimentary metagenomes.</title>
        <authorList>
            <person name="Kawai M."/>
            <person name="Futagami T."/>
            <person name="Toyoda A."/>
            <person name="Takaki Y."/>
            <person name="Nishi S."/>
            <person name="Hori S."/>
            <person name="Arai W."/>
            <person name="Tsubouchi T."/>
            <person name="Morono Y."/>
            <person name="Uchiyama I."/>
            <person name="Ito T."/>
            <person name="Fujiyama A."/>
            <person name="Inagaki F."/>
            <person name="Takami H."/>
        </authorList>
    </citation>
    <scope>NUCLEOTIDE SEQUENCE</scope>
    <source>
        <strain evidence="2">Expedition CK06-06</strain>
    </source>
</reference>
<gene>
    <name evidence="2" type="ORF">S12H4_20675</name>
</gene>
<accession>X1R9M4</accession>
<proteinExistence type="predicted"/>
<evidence type="ECO:0000259" key="1">
    <source>
        <dbReference type="Pfam" id="PF13936"/>
    </source>
</evidence>
<sequence length="35" mass="3851">MAHCYQLSINEREEISLGLALGLSKNYIALSLGRS</sequence>
<protein>
    <recommendedName>
        <fullName evidence="1">Transposase IS30-like HTH domain-containing protein</fullName>
    </recommendedName>
</protein>
<feature type="domain" description="Transposase IS30-like HTH" evidence="1">
    <location>
        <begin position="6"/>
        <end position="35"/>
    </location>
</feature>
<dbReference type="Pfam" id="PF13936">
    <property type="entry name" value="HTH_38"/>
    <property type="match status" value="1"/>
</dbReference>
<comment type="caution">
    <text evidence="2">The sequence shown here is derived from an EMBL/GenBank/DDBJ whole genome shotgun (WGS) entry which is preliminary data.</text>
</comment>
<dbReference type="InterPro" id="IPR025246">
    <property type="entry name" value="IS30-like_HTH"/>
</dbReference>
<name>X1R9M4_9ZZZZ</name>
<evidence type="ECO:0000313" key="2">
    <source>
        <dbReference type="EMBL" id="GAI77258.1"/>
    </source>
</evidence>
<organism evidence="2">
    <name type="scientific">marine sediment metagenome</name>
    <dbReference type="NCBI Taxonomy" id="412755"/>
    <lineage>
        <taxon>unclassified sequences</taxon>
        <taxon>metagenomes</taxon>
        <taxon>ecological metagenomes</taxon>
    </lineage>
</organism>
<dbReference type="AlphaFoldDB" id="X1R9M4"/>
<dbReference type="EMBL" id="BARW01010519">
    <property type="protein sequence ID" value="GAI77258.1"/>
    <property type="molecule type" value="Genomic_DNA"/>
</dbReference>